<dbReference type="SMART" id="SM00833">
    <property type="entry name" value="CobW_C"/>
    <property type="match status" value="1"/>
</dbReference>
<dbReference type="InterPro" id="IPR003495">
    <property type="entry name" value="CobW/HypB/UreG_nucleotide-bd"/>
</dbReference>
<organism evidence="3 4">
    <name type="scientific">Nocardia jinanensis</name>
    <dbReference type="NCBI Taxonomy" id="382504"/>
    <lineage>
        <taxon>Bacteria</taxon>
        <taxon>Bacillati</taxon>
        <taxon>Actinomycetota</taxon>
        <taxon>Actinomycetes</taxon>
        <taxon>Mycobacteriales</taxon>
        <taxon>Nocardiaceae</taxon>
        <taxon>Nocardia</taxon>
    </lineage>
</organism>
<dbReference type="Pfam" id="PF02492">
    <property type="entry name" value="cobW"/>
    <property type="match status" value="1"/>
</dbReference>
<dbReference type="NCBIfam" id="NF047431">
    <property type="entry name" value="hiber_recruit"/>
    <property type="match status" value="1"/>
</dbReference>
<reference evidence="3" key="2">
    <citation type="submission" date="2020-09" db="EMBL/GenBank/DDBJ databases">
        <authorList>
            <person name="Sun Q."/>
            <person name="Zhou Y."/>
        </authorList>
    </citation>
    <scope>NUCLEOTIDE SEQUENCE</scope>
    <source>
        <strain evidence="3">CGMCC 4.3508</strain>
    </source>
</reference>
<proteinExistence type="predicted"/>
<gene>
    <name evidence="3" type="ORF">GCM10011588_66750</name>
</gene>
<evidence type="ECO:0000313" key="3">
    <source>
        <dbReference type="EMBL" id="GGL42693.1"/>
    </source>
</evidence>
<comment type="caution">
    <text evidence="3">The sequence shown here is derived from an EMBL/GenBank/DDBJ whole genome shotgun (WGS) entry which is preliminary data.</text>
</comment>
<dbReference type="PANTHER" id="PTHR43603:SF1">
    <property type="entry name" value="ZINC-REGULATED GTPASE METALLOPROTEIN ACTIVATOR 1"/>
    <property type="match status" value="1"/>
</dbReference>
<protein>
    <recommendedName>
        <fullName evidence="2">CobW C-terminal domain-containing protein</fullName>
    </recommendedName>
</protein>
<dbReference type="InterPro" id="IPR011629">
    <property type="entry name" value="CobW-like_C"/>
</dbReference>
<reference evidence="3" key="1">
    <citation type="journal article" date="2014" name="Int. J. Syst. Evol. Microbiol.">
        <title>Complete genome sequence of Corynebacterium casei LMG S-19264T (=DSM 44701T), isolated from a smear-ripened cheese.</title>
        <authorList>
            <consortium name="US DOE Joint Genome Institute (JGI-PGF)"/>
            <person name="Walter F."/>
            <person name="Albersmeier A."/>
            <person name="Kalinowski J."/>
            <person name="Ruckert C."/>
        </authorList>
    </citation>
    <scope>NUCLEOTIDE SEQUENCE</scope>
    <source>
        <strain evidence="3">CGMCC 4.3508</strain>
    </source>
</reference>
<evidence type="ECO:0000313" key="4">
    <source>
        <dbReference type="Proteomes" id="UP000638263"/>
    </source>
</evidence>
<feature type="region of interest" description="Disordered" evidence="1">
    <location>
        <begin position="407"/>
        <end position="450"/>
    </location>
</feature>
<feature type="compositionally biased region" description="Basic and acidic residues" evidence="1">
    <location>
        <begin position="438"/>
        <end position="450"/>
    </location>
</feature>
<evidence type="ECO:0000259" key="2">
    <source>
        <dbReference type="SMART" id="SM00833"/>
    </source>
</evidence>
<dbReference type="PANTHER" id="PTHR43603">
    <property type="entry name" value="COBW DOMAIN-CONTAINING PROTEIN DDB_G0274527"/>
    <property type="match status" value="1"/>
</dbReference>
<feature type="compositionally biased region" description="Basic and acidic residues" evidence="1">
    <location>
        <begin position="416"/>
        <end position="430"/>
    </location>
</feature>
<accession>A0A917VXZ6</accession>
<dbReference type="Proteomes" id="UP000638263">
    <property type="component" value="Unassembled WGS sequence"/>
</dbReference>
<dbReference type="Pfam" id="PF07683">
    <property type="entry name" value="CobW_C"/>
    <property type="match status" value="1"/>
</dbReference>
<evidence type="ECO:0000256" key="1">
    <source>
        <dbReference type="SAM" id="MobiDB-lite"/>
    </source>
</evidence>
<dbReference type="AlphaFoldDB" id="A0A917VXZ6"/>
<dbReference type="Gene3D" id="3.40.50.300">
    <property type="entry name" value="P-loop containing nucleotide triphosphate hydrolases"/>
    <property type="match status" value="1"/>
</dbReference>
<name>A0A917VXZ6_9NOCA</name>
<dbReference type="InterPro" id="IPR051927">
    <property type="entry name" value="Zn_Chap_cDPG_Synth"/>
</dbReference>
<keyword evidence="4" id="KW-1185">Reference proteome</keyword>
<feature type="domain" description="CobW C-terminal" evidence="2">
    <location>
        <begin position="277"/>
        <end position="393"/>
    </location>
</feature>
<dbReference type="SUPFAM" id="SSF90002">
    <property type="entry name" value="Hypothetical protein YjiA, C-terminal domain"/>
    <property type="match status" value="1"/>
</dbReference>
<sequence length="450" mass="47399">MVSHSAQLPEDIASGDRRTPVVVVAGLHGDPAGSAGLVAGALGAAAGTVVVCHDLAELGEGIVRRTVHHGGTVTVSVHELAHGCVSCTLKADLLPLLCTLAARDSVDRIVLALDPAIEAESVCQGIAEVVVAGVVGRVDGPAARDVRVAAVLTGLDARTWLASATGDEALDELGWAWADDDRTIAQLAVGQVDFADALVITGSEAVDPLERARLGAVLARLVPLAPALWAPAEAAITPDAVENLLRRIPAGSRRGRVFDAHAPLLRGQPPLGPECGVELVEFASRRPFHPERLHQALDALLEGVVTARGRVWLATQPDEVVRLESAGGGLRIGGAGRWVAAMTPDERAEVEPERSAMAGLRWDDRFGDRDSSLVVLVHTADPDEIRAALDRALVDDAELRLVERAPRQVARWPDPFGERHTDPCDPEEPHPAATGEGRGGDTGERARKEK</sequence>
<dbReference type="InterPro" id="IPR027417">
    <property type="entry name" value="P-loop_NTPase"/>
</dbReference>
<dbReference type="EMBL" id="BMMH01000031">
    <property type="protein sequence ID" value="GGL42693.1"/>
    <property type="molecule type" value="Genomic_DNA"/>
</dbReference>